<gene>
    <name evidence="3" type="ORF">ACFQ0E_14795</name>
</gene>
<dbReference type="Gene3D" id="3.40.50.300">
    <property type="entry name" value="P-loop containing nucleotide triphosphate hydrolases"/>
    <property type="match status" value="1"/>
</dbReference>
<feature type="repeat" description="TPR" evidence="2">
    <location>
        <begin position="106"/>
        <end position="139"/>
    </location>
</feature>
<evidence type="ECO:0000313" key="3">
    <source>
        <dbReference type="EMBL" id="MFD0726863.1"/>
    </source>
</evidence>
<feature type="repeat" description="TPR" evidence="2">
    <location>
        <begin position="206"/>
        <end position="239"/>
    </location>
</feature>
<feature type="repeat" description="TPR" evidence="2">
    <location>
        <begin position="72"/>
        <end position="105"/>
    </location>
</feature>
<dbReference type="Pfam" id="PF13469">
    <property type="entry name" value="Sulfotransfer_3"/>
    <property type="match status" value="1"/>
</dbReference>
<evidence type="ECO:0000256" key="1">
    <source>
        <dbReference type="ARBA" id="ARBA00022679"/>
    </source>
</evidence>
<protein>
    <submittedName>
        <fullName evidence="3">Tetratricopeptide repeat-containing sulfotransferase family protein</fullName>
    </submittedName>
</protein>
<dbReference type="PANTHER" id="PTHR12788">
    <property type="entry name" value="PROTEIN-TYROSINE SULFOTRANSFERASE 2"/>
    <property type="match status" value="1"/>
</dbReference>
<dbReference type="PROSITE" id="PS50005">
    <property type="entry name" value="TPR"/>
    <property type="match status" value="4"/>
</dbReference>
<dbReference type="SUPFAM" id="SSF52540">
    <property type="entry name" value="P-loop containing nucleoside triphosphate hydrolases"/>
    <property type="match status" value="1"/>
</dbReference>
<dbReference type="InterPro" id="IPR011990">
    <property type="entry name" value="TPR-like_helical_dom_sf"/>
</dbReference>
<dbReference type="InterPro" id="IPR019734">
    <property type="entry name" value="TPR_rpt"/>
</dbReference>
<keyword evidence="4" id="KW-1185">Reference proteome</keyword>
<keyword evidence="1" id="KW-0808">Transferase</keyword>
<dbReference type="Proteomes" id="UP001597110">
    <property type="component" value="Unassembled WGS sequence"/>
</dbReference>
<dbReference type="SUPFAM" id="SSF48452">
    <property type="entry name" value="TPR-like"/>
    <property type="match status" value="1"/>
</dbReference>
<name>A0ABW2YIZ4_9GAMM</name>
<evidence type="ECO:0000313" key="4">
    <source>
        <dbReference type="Proteomes" id="UP001597110"/>
    </source>
</evidence>
<dbReference type="SMART" id="SM00028">
    <property type="entry name" value="TPR"/>
    <property type="match status" value="5"/>
</dbReference>
<evidence type="ECO:0000256" key="2">
    <source>
        <dbReference type="PROSITE-ProRule" id="PRU00339"/>
    </source>
</evidence>
<dbReference type="InterPro" id="IPR026634">
    <property type="entry name" value="TPST-like"/>
</dbReference>
<dbReference type="Pfam" id="PF13181">
    <property type="entry name" value="TPR_8"/>
    <property type="match status" value="1"/>
</dbReference>
<proteinExistence type="predicted"/>
<accession>A0ABW2YIZ4</accession>
<organism evidence="3 4">
    <name type="scientific">Lysobacter brunescens</name>
    <dbReference type="NCBI Taxonomy" id="262323"/>
    <lineage>
        <taxon>Bacteria</taxon>
        <taxon>Pseudomonadati</taxon>
        <taxon>Pseudomonadota</taxon>
        <taxon>Gammaproteobacteria</taxon>
        <taxon>Lysobacterales</taxon>
        <taxon>Lysobacteraceae</taxon>
        <taxon>Lysobacter</taxon>
    </lineage>
</organism>
<dbReference type="EMBL" id="JBHTIF010000003">
    <property type="protein sequence ID" value="MFD0726863.1"/>
    <property type="molecule type" value="Genomic_DNA"/>
</dbReference>
<reference evidence="4" key="1">
    <citation type="journal article" date="2019" name="Int. J. Syst. Evol. Microbiol.">
        <title>The Global Catalogue of Microorganisms (GCM) 10K type strain sequencing project: providing services to taxonomists for standard genome sequencing and annotation.</title>
        <authorList>
            <consortium name="The Broad Institute Genomics Platform"/>
            <consortium name="The Broad Institute Genome Sequencing Center for Infectious Disease"/>
            <person name="Wu L."/>
            <person name="Ma J."/>
        </authorList>
    </citation>
    <scope>NUCLEOTIDE SEQUENCE [LARGE SCALE GENOMIC DNA]</scope>
    <source>
        <strain evidence="4">CCUG 55585</strain>
    </source>
</reference>
<dbReference type="PANTHER" id="PTHR12788:SF10">
    <property type="entry name" value="PROTEIN-TYROSINE SULFOTRANSFERASE"/>
    <property type="match status" value="1"/>
</dbReference>
<keyword evidence="2" id="KW-0802">TPR repeat</keyword>
<dbReference type="Pfam" id="PF13432">
    <property type="entry name" value="TPR_16"/>
    <property type="match status" value="2"/>
</dbReference>
<dbReference type="Gene3D" id="1.25.40.10">
    <property type="entry name" value="Tetratricopeptide repeat domain"/>
    <property type="match status" value="1"/>
</dbReference>
<sequence>MSDLQASLAAIYADLTGGRVPQAGPKLEALLQTHPHLPEVRRAQAAWLQMSGRGDDAIDAMQAAVALSPDDAALRIALGQVQASAGRTDEAIASFQMACERQPSSAEAWYLLGATHYGNGRLAEALQPLERAQALMPAQPMIAAMLADTLFLQGRFEDALAHFRRLMQTQPPDAMRTLRVVQCHRALGEPALALQLAQAWQGDGFAPLWLEIGGLHEDLGDADAAHAAYLQATALQPNWAEPVSALIGLRRETTPSAVLEAAQGLLSSGALPPRSRALLHHALGKRADRLDATDQAAAHWREANRLRRAQDGALDRAVHQARIDTLIARTVDGVAAHVQDADVSGPRPLFVVGMTRSGTTLVERILAAHPQAHGCGELPVFTAFGNALPDAPFTTDTQRLAELAERWRAAVRRTAPDGVALAIDKHPFNLEQLALVAATLPDARVVWCRRDPRDVALSIHAESFAPDATYATDLDDIRFVMQQQARLMRHWRDVLALPIHEIRYEQLVDDPQTEARRLVEFAGLPWHDDCLRFHASAGPVQTHSRWQVRQPIHRGAIGRWRRYADWFAGWPDDGADEA</sequence>
<comment type="caution">
    <text evidence="3">The sequence shown here is derived from an EMBL/GenBank/DDBJ whole genome shotgun (WGS) entry which is preliminary data.</text>
</comment>
<dbReference type="RefSeq" id="WP_386825091.1">
    <property type="nucleotide sequence ID" value="NZ_JBHTIF010000003.1"/>
</dbReference>
<feature type="repeat" description="TPR" evidence="2">
    <location>
        <begin position="140"/>
        <end position="173"/>
    </location>
</feature>
<dbReference type="InterPro" id="IPR027417">
    <property type="entry name" value="P-loop_NTPase"/>
</dbReference>